<comment type="caution">
    <text evidence="1">The sequence shown here is derived from an EMBL/GenBank/DDBJ whole genome shotgun (WGS) entry which is preliminary data.</text>
</comment>
<evidence type="ECO:0000313" key="1">
    <source>
        <dbReference type="EMBL" id="GHO85355.1"/>
    </source>
</evidence>
<protein>
    <recommendedName>
        <fullName evidence="3">HNH endonuclease</fullName>
    </recommendedName>
</protein>
<dbReference type="InterPro" id="IPR003615">
    <property type="entry name" value="HNH_nuc"/>
</dbReference>
<organism evidence="1 2">
    <name type="scientific">Dictyobacter formicarum</name>
    <dbReference type="NCBI Taxonomy" id="2778368"/>
    <lineage>
        <taxon>Bacteria</taxon>
        <taxon>Bacillati</taxon>
        <taxon>Chloroflexota</taxon>
        <taxon>Ktedonobacteria</taxon>
        <taxon>Ktedonobacterales</taxon>
        <taxon>Dictyobacteraceae</taxon>
        <taxon>Dictyobacter</taxon>
    </lineage>
</organism>
<reference evidence="1 2" key="1">
    <citation type="journal article" date="2021" name="Int. J. Syst. Evol. Microbiol.">
        <title>Reticulibacter mediterranei gen. nov., sp. nov., within the new family Reticulibacteraceae fam. nov., and Ktedonospora formicarum gen. nov., sp. nov., Ktedonobacter robiniae sp. nov., Dictyobacter formicarum sp. nov. and Dictyobacter arantiisoli sp. nov., belonging to the class Ktedonobacteria.</title>
        <authorList>
            <person name="Yabe S."/>
            <person name="Zheng Y."/>
            <person name="Wang C.M."/>
            <person name="Sakai Y."/>
            <person name="Abe K."/>
            <person name="Yokota A."/>
            <person name="Donadio S."/>
            <person name="Cavaletti L."/>
            <person name="Monciardini P."/>
        </authorList>
    </citation>
    <scope>NUCLEOTIDE SEQUENCE [LARGE SCALE GENOMIC DNA]</scope>
    <source>
        <strain evidence="1 2">SOSP1-9</strain>
    </source>
</reference>
<dbReference type="CDD" id="cd00085">
    <property type="entry name" value="HNHc"/>
    <property type="match status" value="1"/>
</dbReference>
<gene>
    <name evidence="1" type="ORF">KSZ_33610</name>
</gene>
<keyword evidence="2" id="KW-1185">Reference proteome</keyword>
<name>A0ABQ3VGR5_9CHLR</name>
<dbReference type="RefSeq" id="WP_236022933.1">
    <property type="nucleotide sequence ID" value="NZ_BNJJ01000008.1"/>
</dbReference>
<dbReference type="Proteomes" id="UP000635565">
    <property type="component" value="Unassembled WGS sequence"/>
</dbReference>
<accession>A0ABQ3VGR5</accession>
<evidence type="ECO:0008006" key="3">
    <source>
        <dbReference type="Google" id="ProtNLM"/>
    </source>
</evidence>
<proteinExistence type="predicted"/>
<evidence type="ECO:0000313" key="2">
    <source>
        <dbReference type="Proteomes" id="UP000635565"/>
    </source>
</evidence>
<sequence>MPGPGGLQDKQCTPGAIFPDATARQICRSGYSKSVRNVPVSVKNQVYAEYGITHHSTGQYEVDHLISLELGGSNDIANLWPEAASPTPGFHQKDQVENYLHDQVCSGKMDLRTAQTKIATDWLSVYKQMGGSSY</sequence>
<dbReference type="EMBL" id="BNJJ01000008">
    <property type="protein sequence ID" value="GHO85355.1"/>
    <property type="molecule type" value="Genomic_DNA"/>
</dbReference>